<evidence type="ECO:0000313" key="1">
    <source>
        <dbReference type="EMBL" id="KAJ3498227.1"/>
    </source>
</evidence>
<dbReference type="EMBL" id="JANAKD010000063">
    <property type="protein sequence ID" value="KAJ3498227.1"/>
    <property type="molecule type" value="Genomic_DNA"/>
</dbReference>
<reference evidence="1" key="1">
    <citation type="submission" date="2022-07" db="EMBL/GenBank/DDBJ databases">
        <title>Genome Sequence of Lecanicillium saksenae.</title>
        <authorList>
            <person name="Buettner E."/>
        </authorList>
    </citation>
    <scope>NUCLEOTIDE SEQUENCE</scope>
    <source>
        <strain evidence="1">VT-O1</strain>
    </source>
</reference>
<comment type="caution">
    <text evidence="1">The sequence shown here is derived from an EMBL/GenBank/DDBJ whole genome shotgun (WGS) entry which is preliminary data.</text>
</comment>
<proteinExistence type="predicted"/>
<accession>A0ACC1R643</accession>
<keyword evidence="2" id="KW-1185">Reference proteome</keyword>
<evidence type="ECO:0000313" key="2">
    <source>
        <dbReference type="Proteomes" id="UP001148737"/>
    </source>
</evidence>
<dbReference type="Proteomes" id="UP001148737">
    <property type="component" value="Unassembled WGS sequence"/>
</dbReference>
<gene>
    <name evidence="1" type="ORF">NLG97_g1289</name>
</gene>
<sequence>MTSQTPAIVIITGACHQAACMRHFVASLASLGHDAEAFSLASAGDGTKTVQDDEERIQTAAKVWFEKDRDVVLMLHSFSGFAGSAAIAGLDKQCRLRNGETAGLIGVVYLAAFIPQEGQTMRDFFSKDNPDVTFNEDQSMLEMKTARHIFYNDLDDESANAALKQLVWQSVKALEAAPSKIGWSDSAYDGRRFYIRTLQDVSVPIEAQDQLMNASAVKWTTKTLDSGHSPFLSQPDKLAAVTAEIIQELLQMPQL</sequence>
<protein>
    <submittedName>
        <fullName evidence="1">Uncharacterized protein</fullName>
    </submittedName>
</protein>
<organism evidence="1 2">
    <name type="scientific">Lecanicillium saksenae</name>
    <dbReference type="NCBI Taxonomy" id="468837"/>
    <lineage>
        <taxon>Eukaryota</taxon>
        <taxon>Fungi</taxon>
        <taxon>Dikarya</taxon>
        <taxon>Ascomycota</taxon>
        <taxon>Pezizomycotina</taxon>
        <taxon>Sordariomycetes</taxon>
        <taxon>Hypocreomycetidae</taxon>
        <taxon>Hypocreales</taxon>
        <taxon>Cordycipitaceae</taxon>
        <taxon>Lecanicillium</taxon>
    </lineage>
</organism>
<name>A0ACC1R643_9HYPO</name>